<organism evidence="2">
    <name type="scientific">Mus musculus</name>
    <name type="common">Mouse</name>
    <dbReference type="NCBI Taxonomy" id="10090"/>
    <lineage>
        <taxon>Eukaryota</taxon>
        <taxon>Metazoa</taxon>
        <taxon>Chordata</taxon>
        <taxon>Craniata</taxon>
        <taxon>Vertebrata</taxon>
        <taxon>Euteleostomi</taxon>
        <taxon>Mammalia</taxon>
        <taxon>Eutheria</taxon>
        <taxon>Euarchontoglires</taxon>
        <taxon>Glires</taxon>
        <taxon>Rodentia</taxon>
        <taxon>Myomorpha</taxon>
        <taxon>Muroidea</taxon>
        <taxon>Muridae</taxon>
        <taxon>Murinae</taxon>
        <taxon>Mus</taxon>
        <taxon>Mus</taxon>
    </lineage>
</organism>
<reference evidence="2" key="3">
    <citation type="journal article" date="2000" name="Genome Res.">
        <title>RIKEN integrated sequence analysis (RISA) system--384-format sequencing pipeline with 384 multicapillary sequencer.</title>
        <authorList>
            <person name="Shibata K."/>
            <person name="Itoh M."/>
            <person name="Aizawa K."/>
            <person name="Nagaoka S."/>
            <person name="Sasaki N."/>
            <person name="Carninci P."/>
            <person name="Konno H."/>
            <person name="Akiyama J."/>
            <person name="Nishi K."/>
            <person name="Kitsunai T."/>
            <person name="Tashiro H."/>
            <person name="Itoh M."/>
            <person name="Sumi N."/>
            <person name="Ishii Y."/>
            <person name="Nakamura S."/>
            <person name="Hazama M."/>
            <person name="Nishine T."/>
            <person name="Harada A."/>
            <person name="Yamamoto R."/>
            <person name="Matsumoto H."/>
            <person name="Sakaguchi S."/>
            <person name="Ikegami T."/>
            <person name="Kashiwagi K."/>
            <person name="Fujiwake S."/>
            <person name="Inoue K."/>
            <person name="Togawa Y."/>
            <person name="Izawa M."/>
            <person name="Ohara E."/>
            <person name="Watahiki M."/>
            <person name="Yoneda Y."/>
            <person name="Ishikawa T."/>
            <person name="Ozawa K."/>
            <person name="Tanaka T."/>
            <person name="Matsuura S."/>
            <person name="Kawai J."/>
            <person name="Okazaki Y."/>
            <person name="Muramatsu M."/>
            <person name="Inoue Y."/>
            <person name="Kira A."/>
            <person name="Hayashizaki Y."/>
        </authorList>
    </citation>
    <scope>NUCLEOTIDE SEQUENCE</scope>
    <source>
        <strain evidence="2">C57BL/6J</strain>
        <tissue evidence="2">Hypothalamus</tissue>
    </source>
</reference>
<proteinExistence type="evidence at transcript level"/>
<reference evidence="2" key="2">
    <citation type="journal article" date="2000" name="Genome Res.">
        <title>Normalization and subtraction of cap-trapper-selected cDNAs to prepare full-length cDNA libraries for rapid discovery of new genes.</title>
        <authorList>
            <person name="Carninci P."/>
            <person name="Shibata Y."/>
            <person name="Hayatsu N."/>
            <person name="Sugahara Y."/>
            <person name="Shibata K."/>
            <person name="Itoh M."/>
            <person name="Konno H."/>
            <person name="Okazaki Y."/>
            <person name="Muramatsu M."/>
            <person name="Hayashizaki Y."/>
        </authorList>
    </citation>
    <scope>NUCLEOTIDE SEQUENCE</scope>
    <source>
        <strain evidence="2">C57BL/6J</strain>
        <tissue evidence="2">Hypothalamus</tissue>
    </source>
</reference>
<dbReference type="AGR" id="MGI:3642001"/>
<dbReference type="MGI" id="MGI:3642001">
    <property type="gene designation" value="Gm10490"/>
</dbReference>
<evidence type="ECO:0000256" key="1">
    <source>
        <dbReference type="SAM" id="Phobius"/>
    </source>
</evidence>
<sequence length="125" mass="13975">MDFCFRDRVSLCSPGWPRTQKSSCLCLPSAGIKGVSHHRLAPICFLRVTTVCSEMSFHLRRGKVWERSQVLTFCVNPSMDGISIVSTGGHMPYRGTKISRDWIGFVTVTAALPVSSWIIYTFCKA</sequence>
<reference evidence="2" key="7">
    <citation type="journal article" date="2005" name="Science">
        <title>The Transcriptional Landscape of the Mammalian Genome.</title>
        <authorList>
            <consortium name="The FANTOM Consortium"/>
            <consortium name="Riken Genome Exploration Research Group and Genome Science Group (Genome Network Project Core Group)"/>
        </authorList>
    </citation>
    <scope>NUCLEOTIDE SEQUENCE</scope>
    <source>
        <strain evidence="2">C57BL/6J</strain>
        <tissue evidence="2">Hypothalamus</tissue>
    </source>
</reference>
<reference evidence="2" key="1">
    <citation type="journal article" date="1999" name="Methods Enzymol.">
        <title>High-efficiency full-length cDNA cloning.</title>
        <authorList>
            <person name="Carninci P."/>
            <person name="Hayashizaki Y."/>
        </authorList>
    </citation>
    <scope>NUCLEOTIDE SEQUENCE</scope>
    <source>
        <strain evidence="2">C57BL/6J</strain>
        <tissue evidence="2">Hypothalamus</tissue>
    </source>
</reference>
<keyword evidence="1" id="KW-1133">Transmembrane helix</keyword>
<protein>
    <submittedName>
        <fullName evidence="2">Uncharacterized protein</fullName>
    </submittedName>
</protein>
<dbReference type="EMBL" id="AK138187">
    <property type="protein sequence ID" value="BAE23573.1"/>
    <property type="molecule type" value="mRNA"/>
</dbReference>
<evidence type="ECO:0000313" key="3">
    <source>
        <dbReference type="MGI" id="MGI:3642001"/>
    </source>
</evidence>
<accession>Q3UUQ2</accession>
<feature type="non-terminal residue" evidence="2">
    <location>
        <position position="125"/>
    </location>
</feature>
<keyword evidence="1" id="KW-0472">Membrane</keyword>
<feature type="transmembrane region" description="Helical" evidence="1">
    <location>
        <begin position="102"/>
        <end position="122"/>
    </location>
</feature>
<gene>
    <name evidence="3" type="primary">Gm10490</name>
</gene>
<reference evidence="2" key="6">
    <citation type="submission" date="2004-03" db="EMBL/GenBank/DDBJ databases">
        <authorList>
            <person name="Arakawa T."/>
            <person name="Carninci P."/>
            <person name="Fukuda S."/>
            <person name="Hashizume W."/>
            <person name="Hayashida K."/>
            <person name="Hori F."/>
            <person name="Iida J."/>
            <person name="Imamura K."/>
            <person name="Imotani K."/>
            <person name="Itoh M."/>
            <person name="Kanagawa S."/>
            <person name="Kawai J."/>
            <person name="Kojima M."/>
            <person name="Konno H."/>
            <person name="Murata M."/>
            <person name="Nakamura M."/>
            <person name="Ninomiya N."/>
            <person name="Nishiyori H."/>
            <person name="Nomura K."/>
            <person name="Ohno M."/>
            <person name="Sakazume N."/>
            <person name="Sano H."/>
            <person name="Sasaki D."/>
            <person name="Shibata K."/>
            <person name="Shiraki T."/>
            <person name="Tagami M."/>
            <person name="Tagami Y."/>
            <person name="Waki K."/>
            <person name="Watahiki A."/>
            <person name="Muramatsu M."/>
            <person name="Hayashizaki Y."/>
        </authorList>
    </citation>
    <scope>NUCLEOTIDE SEQUENCE</scope>
    <source>
        <strain evidence="2">C57BL/6J</strain>
        <tissue evidence="2">Hypothalamus</tissue>
    </source>
</reference>
<reference evidence="2" key="5">
    <citation type="journal article" date="2002" name="Nature">
        <title>Analysis of the mouse transcriptome based on functional annotation of 60,770 full-length cDNAs.</title>
        <authorList>
            <consortium name="The FANTOM Consortium and the RIKEN Genome Exploration Research Group Phase I and II Team"/>
        </authorList>
    </citation>
    <scope>NUCLEOTIDE SEQUENCE</scope>
    <source>
        <strain evidence="2">C57BL/6J</strain>
        <tissue evidence="2">Hypothalamus</tissue>
    </source>
</reference>
<dbReference type="AlphaFoldDB" id="Q3UUQ2"/>
<reference evidence="2" key="4">
    <citation type="journal article" date="2001" name="Nature">
        <title>Functional annotation of a full-length mouse cDNA collection.</title>
        <authorList>
            <consortium name="The RIKEN Genome Exploration Research Group Phase II Team and the FANTOM Consortium"/>
        </authorList>
    </citation>
    <scope>NUCLEOTIDE SEQUENCE</scope>
    <source>
        <strain evidence="2">C57BL/6J</strain>
        <tissue evidence="2">Hypothalamus</tissue>
    </source>
</reference>
<reference evidence="2" key="8">
    <citation type="journal article" date="2005" name="Science">
        <title>Antisense Transcription in the Mammalian Transcriptome.</title>
        <authorList>
            <consortium name="RIKEN Genome Exploration Research Group and Genome Science Group (Genome Network Project Core Group) and the FANTOM Consortium"/>
        </authorList>
    </citation>
    <scope>NUCLEOTIDE SEQUENCE</scope>
    <source>
        <strain evidence="2">C57BL/6J</strain>
        <tissue evidence="2">Hypothalamus</tissue>
    </source>
</reference>
<evidence type="ECO:0000313" key="2">
    <source>
        <dbReference type="EMBL" id="BAE23573.1"/>
    </source>
</evidence>
<keyword evidence="1" id="KW-0812">Transmembrane</keyword>
<name>Q3UUQ2_MOUSE</name>